<gene>
    <name evidence="3" type="ORF">SAMN02745704_00489</name>
</gene>
<evidence type="ECO:0000256" key="1">
    <source>
        <dbReference type="SAM" id="Coils"/>
    </source>
</evidence>
<dbReference type="SMART" id="SM00959">
    <property type="entry name" value="Rho_N"/>
    <property type="match status" value="1"/>
</dbReference>
<reference evidence="3 4" key="1">
    <citation type="submission" date="2017-02" db="EMBL/GenBank/DDBJ databases">
        <authorList>
            <person name="Peterson S.W."/>
        </authorList>
    </citation>
    <scope>NUCLEOTIDE SEQUENCE [LARGE SCALE GENOMIC DNA]</scope>
    <source>
        <strain evidence="3 4">DSM 16080</strain>
    </source>
</reference>
<protein>
    <recommendedName>
        <fullName evidence="2">Rho termination factor-like N-terminal domain-containing protein</fullName>
    </recommendedName>
</protein>
<dbReference type="GO" id="GO:0006353">
    <property type="term" value="P:DNA-templated transcription termination"/>
    <property type="evidence" value="ECO:0007669"/>
    <property type="project" value="InterPro"/>
</dbReference>
<dbReference type="STRING" id="1121449.SAMN02745704_00489"/>
<feature type="coiled-coil region" evidence="1">
    <location>
        <begin position="79"/>
        <end position="122"/>
    </location>
</feature>
<keyword evidence="1" id="KW-0175">Coiled coil</keyword>
<dbReference type="InterPro" id="IPR011112">
    <property type="entry name" value="Rho-like_N"/>
</dbReference>
<dbReference type="Proteomes" id="UP000190027">
    <property type="component" value="Unassembled WGS sequence"/>
</dbReference>
<accession>A0A1T4W989</accession>
<feature type="domain" description="Rho termination factor-like N-terminal" evidence="2">
    <location>
        <begin position="24"/>
        <end position="68"/>
    </location>
</feature>
<dbReference type="RefSeq" id="WP_144019065.1">
    <property type="nucleotide sequence ID" value="NZ_FUYC01000002.1"/>
</dbReference>
<evidence type="ECO:0000259" key="2">
    <source>
        <dbReference type="SMART" id="SM00959"/>
    </source>
</evidence>
<proteinExistence type="predicted"/>
<name>A0A1T4W989_9BACT</name>
<sequence length="123" mass="14334">MSEETKTNDRSYEMSFEDLGLTKPLDKMTAKELRALAVEKIPSIVGASGMSKEDLIARIKEIFGISDEEGGVSPYKEQILRIKREIREMRIAKKQTEDRKQRDILRRRINKLKKRTRRLARAV</sequence>
<dbReference type="AlphaFoldDB" id="A0A1T4W989"/>
<dbReference type="OrthoDB" id="5471852at2"/>
<evidence type="ECO:0000313" key="4">
    <source>
        <dbReference type="Proteomes" id="UP000190027"/>
    </source>
</evidence>
<dbReference type="EMBL" id="FUYC01000002">
    <property type="protein sequence ID" value="SKA73555.1"/>
    <property type="molecule type" value="Genomic_DNA"/>
</dbReference>
<organism evidence="3 4">
    <name type="scientific">Paucidesulfovibrio gracilis DSM 16080</name>
    <dbReference type="NCBI Taxonomy" id="1121449"/>
    <lineage>
        <taxon>Bacteria</taxon>
        <taxon>Pseudomonadati</taxon>
        <taxon>Thermodesulfobacteriota</taxon>
        <taxon>Desulfovibrionia</taxon>
        <taxon>Desulfovibrionales</taxon>
        <taxon>Desulfovibrionaceae</taxon>
        <taxon>Paucidesulfovibrio</taxon>
    </lineage>
</organism>
<keyword evidence="4" id="KW-1185">Reference proteome</keyword>
<evidence type="ECO:0000313" key="3">
    <source>
        <dbReference type="EMBL" id="SKA73555.1"/>
    </source>
</evidence>